<dbReference type="InterPro" id="IPR023091">
    <property type="entry name" value="MetalPrtase_cat_dom_sf_prd"/>
</dbReference>
<name>A0A9C9K0A0_UNCW3</name>
<feature type="binding site" evidence="7">
    <location>
        <position position="94"/>
    </location>
    <ligand>
        <name>Zn(2+)</name>
        <dbReference type="ChEBI" id="CHEBI:29105"/>
        <note>catalytic</note>
    </ligand>
</feature>
<reference evidence="8" key="1">
    <citation type="journal article" date="2020" name="mSystems">
        <title>Genome- and Community-Level Interaction Insights into Carbon Utilization and Element Cycling Functions of Hydrothermarchaeota in Hydrothermal Sediment.</title>
        <authorList>
            <person name="Zhou Z."/>
            <person name="Liu Y."/>
            <person name="Xu W."/>
            <person name="Pan J."/>
            <person name="Luo Z.H."/>
            <person name="Li M."/>
        </authorList>
    </citation>
    <scope>NUCLEOTIDE SEQUENCE</scope>
    <source>
        <strain evidence="8">HyVt-388</strain>
    </source>
</reference>
<evidence type="ECO:0000256" key="7">
    <source>
        <dbReference type="HAMAP-Rule" id="MF_00009"/>
    </source>
</evidence>
<dbReference type="GO" id="GO:0004222">
    <property type="term" value="F:metalloendopeptidase activity"/>
    <property type="evidence" value="ECO:0007669"/>
    <property type="project" value="InterPro"/>
</dbReference>
<keyword evidence="7" id="KW-0698">rRNA processing</keyword>
<keyword evidence="7" id="KW-0963">Cytoplasm</keyword>
<dbReference type="Gene3D" id="3.40.390.30">
    <property type="entry name" value="Metalloproteases ('zincins'), catalytic domain"/>
    <property type="match status" value="1"/>
</dbReference>
<dbReference type="Proteomes" id="UP000885826">
    <property type="component" value="Unassembled WGS sequence"/>
</dbReference>
<evidence type="ECO:0000313" key="9">
    <source>
        <dbReference type="Proteomes" id="UP000885826"/>
    </source>
</evidence>
<dbReference type="EMBL" id="DRIG01000069">
    <property type="protein sequence ID" value="HEC78778.1"/>
    <property type="molecule type" value="Genomic_DNA"/>
</dbReference>
<comment type="subcellular location">
    <subcellularLocation>
        <location evidence="7">Cytoplasm</location>
    </subcellularLocation>
</comment>
<accession>A0A9C9K0A0</accession>
<dbReference type="Pfam" id="PF02130">
    <property type="entry name" value="YbeY"/>
    <property type="match status" value="1"/>
</dbReference>
<dbReference type="GO" id="GO:0008270">
    <property type="term" value="F:zinc ion binding"/>
    <property type="evidence" value="ECO:0007669"/>
    <property type="project" value="UniProtKB-UniRule"/>
</dbReference>
<feature type="binding site" evidence="7">
    <location>
        <position position="104"/>
    </location>
    <ligand>
        <name>Zn(2+)</name>
        <dbReference type="ChEBI" id="CHEBI:29105"/>
        <note>catalytic</note>
    </ligand>
</feature>
<evidence type="ECO:0000256" key="4">
    <source>
        <dbReference type="ARBA" id="ARBA00022759"/>
    </source>
</evidence>
<feature type="binding site" evidence="7">
    <location>
        <position position="98"/>
    </location>
    <ligand>
        <name>Zn(2+)</name>
        <dbReference type="ChEBI" id="CHEBI:29105"/>
        <note>catalytic</note>
    </ligand>
</feature>
<keyword evidence="4 7" id="KW-0255">Endonuclease</keyword>
<dbReference type="InterPro" id="IPR002036">
    <property type="entry name" value="YbeY"/>
</dbReference>
<evidence type="ECO:0000256" key="1">
    <source>
        <dbReference type="ARBA" id="ARBA00010875"/>
    </source>
</evidence>
<comment type="function">
    <text evidence="7">Single strand-specific metallo-endoribonuclease involved in late-stage 70S ribosome quality control and in maturation of the 3' terminus of the 16S rRNA.</text>
</comment>
<organism evidence="8 9">
    <name type="scientific">candidate division WOR-3 bacterium</name>
    <dbReference type="NCBI Taxonomy" id="2052148"/>
    <lineage>
        <taxon>Bacteria</taxon>
        <taxon>Bacteria division WOR-3</taxon>
    </lineage>
</organism>
<evidence type="ECO:0000256" key="5">
    <source>
        <dbReference type="ARBA" id="ARBA00022801"/>
    </source>
</evidence>
<protein>
    <recommendedName>
        <fullName evidence="7">Endoribonuclease YbeY</fullName>
        <ecNumber evidence="7">3.1.-.-</ecNumber>
    </recommendedName>
</protein>
<keyword evidence="3 7" id="KW-0479">Metal-binding</keyword>
<dbReference type="SUPFAM" id="SSF55486">
    <property type="entry name" value="Metalloproteases ('zincins'), catalytic domain"/>
    <property type="match status" value="1"/>
</dbReference>
<sequence length="124" mass="14866">MKIELFNQSTYDSAVIRRPIIKLVKKIIAEEKFKLQRLNIIIADDDYLKKLNKLFFKKNRPTNVISFNLDEVSEIYVSFNQAKDVSELYYYIIHGLLHILGYDHTNRKEEKIMDDKCLKYLKYV</sequence>
<comment type="similarity">
    <text evidence="1 7">Belongs to the endoribonuclease YbeY family.</text>
</comment>
<dbReference type="InterPro" id="IPR020549">
    <property type="entry name" value="YbeY_CS"/>
</dbReference>
<evidence type="ECO:0000256" key="3">
    <source>
        <dbReference type="ARBA" id="ARBA00022723"/>
    </source>
</evidence>
<proteinExistence type="inferred from homology"/>
<keyword evidence="6 7" id="KW-0862">Zinc</keyword>
<dbReference type="GO" id="GO:0005737">
    <property type="term" value="C:cytoplasm"/>
    <property type="evidence" value="ECO:0007669"/>
    <property type="project" value="UniProtKB-SubCell"/>
</dbReference>
<dbReference type="PROSITE" id="PS01306">
    <property type="entry name" value="UPF0054"/>
    <property type="match status" value="1"/>
</dbReference>
<gene>
    <name evidence="7 8" type="primary">ybeY</name>
    <name evidence="8" type="ORF">ENI34_06510</name>
</gene>
<keyword evidence="7" id="KW-0690">Ribosome biogenesis</keyword>
<comment type="cofactor">
    <cofactor evidence="7">
        <name>Zn(2+)</name>
        <dbReference type="ChEBI" id="CHEBI:29105"/>
    </cofactor>
    <text evidence="7">Binds 1 zinc ion.</text>
</comment>
<comment type="caution">
    <text evidence="8">The sequence shown here is derived from an EMBL/GenBank/DDBJ whole genome shotgun (WGS) entry which is preliminary data.</text>
</comment>
<dbReference type="EC" id="3.1.-.-" evidence="7"/>
<dbReference type="GO" id="GO:0006364">
    <property type="term" value="P:rRNA processing"/>
    <property type="evidence" value="ECO:0007669"/>
    <property type="project" value="UniProtKB-UniRule"/>
</dbReference>
<dbReference type="NCBIfam" id="TIGR00043">
    <property type="entry name" value="rRNA maturation RNase YbeY"/>
    <property type="match status" value="1"/>
</dbReference>
<dbReference type="GO" id="GO:0004521">
    <property type="term" value="F:RNA endonuclease activity"/>
    <property type="evidence" value="ECO:0007669"/>
    <property type="project" value="UniProtKB-UniRule"/>
</dbReference>
<keyword evidence="2 7" id="KW-0540">Nuclease</keyword>
<evidence type="ECO:0000313" key="8">
    <source>
        <dbReference type="EMBL" id="HEC78778.1"/>
    </source>
</evidence>
<evidence type="ECO:0000256" key="2">
    <source>
        <dbReference type="ARBA" id="ARBA00022722"/>
    </source>
</evidence>
<dbReference type="HAMAP" id="MF_00009">
    <property type="entry name" value="Endoribonucl_YbeY"/>
    <property type="match status" value="1"/>
</dbReference>
<evidence type="ECO:0000256" key="6">
    <source>
        <dbReference type="ARBA" id="ARBA00022833"/>
    </source>
</evidence>
<keyword evidence="5 7" id="KW-0378">Hydrolase</keyword>
<dbReference type="AlphaFoldDB" id="A0A9C9K0A0"/>